<dbReference type="EMBL" id="CAXAMM010004969">
    <property type="protein sequence ID" value="CAK9005528.1"/>
    <property type="molecule type" value="Genomic_DNA"/>
</dbReference>
<name>A0ABP0ITX0_9DINO</name>
<sequence>MPEAMDADSQLKRVPAEARVTPIKRLEEALEKSTPPPLRTLEGTSKMSEKLADIRRSAQDLKARALTRVKEPEFQKLTISTTGGVIVLGATGGAFGIASGVVVGSAVGLAPALATFGLSIPAGALCGGVAGLLLGSTVGGTAGGAGGYCVYKYRVQIKDGIVQVKVKAVKFVSDGCEKAKGTASSAKLMIQNRAAQATEKAEFAMAIAKEKSGVAAALAKAKAGEAWNFTTGTRSGVSSAMAVLGGTMGSTAGGVCGALAGGAVGMVPALFTFGLSIPVGASIGLVAGATTGGGAGAVSGGALGFAGFTYRDDIKRSANYLCRKSMDSAEQVKNSVKSLVGAGTGGTA</sequence>
<organism evidence="1 2">
    <name type="scientific">Durusdinium trenchii</name>
    <dbReference type="NCBI Taxonomy" id="1381693"/>
    <lineage>
        <taxon>Eukaryota</taxon>
        <taxon>Sar</taxon>
        <taxon>Alveolata</taxon>
        <taxon>Dinophyceae</taxon>
        <taxon>Suessiales</taxon>
        <taxon>Symbiodiniaceae</taxon>
        <taxon>Durusdinium</taxon>
    </lineage>
</organism>
<evidence type="ECO:0000313" key="2">
    <source>
        <dbReference type="Proteomes" id="UP001642464"/>
    </source>
</evidence>
<accession>A0ABP0ITX0</accession>
<protein>
    <submittedName>
        <fullName evidence="1">Uncharacterized protein</fullName>
    </submittedName>
</protein>
<gene>
    <name evidence="1" type="ORF">SCF082_LOCUS8639</name>
</gene>
<dbReference type="Proteomes" id="UP001642464">
    <property type="component" value="Unassembled WGS sequence"/>
</dbReference>
<reference evidence="1 2" key="1">
    <citation type="submission" date="2024-02" db="EMBL/GenBank/DDBJ databases">
        <authorList>
            <person name="Chen Y."/>
            <person name="Shah S."/>
            <person name="Dougan E. K."/>
            <person name="Thang M."/>
            <person name="Chan C."/>
        </authorList>
    </citation>
    <scope>NUCLEOTIDE SEQUENCE [LARGE SCALE GENOMIC DNA]</scope>
</reference>
<evidence type="ECO:0000313" key="1">
    <source>
        <dbReference type="EMBL" id="CAK9005528.1"/>
    </source>
</evidence>
<keyword evidence="2" id="KW-1185">Reference proteome</keyword>
<proteinExistence type="predicted"/>
<comment type="caution">
    <text evidence="1">The sequence shown here is derived from an EMBL/GenBank/DDBJ whole genome shotgun (WGS) entry which is preliminary data.</text>
</comment>